<evidence type="ECO:0000256" key="2">
    <source>
        <dbReference type="ARBA" id="ARBA00022801"/>
    </source>
</evidence>
<dbReference type="AlphaFoldDB" id="A0A087LWU9"/>
<comment type="caution">
    <text evidence="4">The sequence shown here is derived from an EMBL/GenBank/DDBJ whole genome shotgun (WGS) entry which is preliminary data.</text>
</comment>
<feature type="domain" description="Phospholipase/carboxylesterase/thioesterase" evidence="3">
    <location>
        <begin position="4"/>
        <end position="195"/>
    </location>
</feature>
<protein>
    <submittedName>
        <fullName evidence="4">Phospholipase</fullName>
    </submittedName>
</protein>
<comment type="similarity">
    <text evidence="1">Belongs to the AB hydrolase superfamily. AB hydrolase 2 family.</text>
</comment>
<reference evidence="4 5" key="1">
    <citation type="submission" date="2014-08" db="EMBL/GenBank/DDBJ databases">
        <authorList>
            <person name="Hassan Y.I."/>
            <person name="Lepp D."/>
            <person name="Zhou T."/>
        </authorList>
    </citation>
    <scope>NUCLEOTIDE SEQUENCE [LARGE SCALE GENOMIC DNA]</scope>
    <source>
        <strain evidence="4 5">IFO13584</strain>
    </source>
</reference>
<evidence type="ECO:0000313" key="5">
    <source>
        <dbReference type="Proteomes" id="UP000028981"/>
    </source>
</evidence>
<dbReference type="Gene3D" id="3.40.50.1820">
    <property type="entry name" value="alpha/beta hydrolase"/>
    <property type="match status" value="1"/>
</dbReference>
<dbReference type="Pfam" id="PF02230">
    <property type="entry name" value="Abhydrolase_2"/>
    <property type="match status" value="1"/>
</dbReference>
<evidence type="ECO:0000313" key="4">
    <source>
        <dbReference type="EMBL" id="KFL29102.1"/>
    </source>
</evidence>
<dbReference type="SUPFAM" id="SSF53474">
    <property type="entry name" value="alpha/beta-Hydrolases"/>
    <property type="match status" value="1"/>
</dbReference>
<dbReference type="GO" id="GO:0016787">
    <property type="term" value="F:hydrolase activity"/>
    <property type="evidence" value="ECO:0007669"/>
    <property type="project" value="UniProtKB-KW"/>
</dbReference>
<dbReference type="InterPro" id="IPR050565">
    <property type="entry name" value="LYPA1-2/EST-like"/>
</dbReference>
<gene>
    <name evidence="4" type="ORF">JP75_22995</name>
</gene>
<dbReference type="PANTHER" id="PTHR10655:SF17">
    <property type="entry name" value="LYSOPHOSPHOLIPASE-LIKE PROTEIN 1"/>
    <property type="match status" value="1"/>
</dbReference>
<dbReference type="Proteomes" id="UP000028981">
    <property type="component" value="Unassembled WGS sequence"/>
</dbReference>
<dbReference type="InterPro" id="IPR003140">
    <property type="entry name" value="PLipase/COase/thioEstase"/>
</dbReference>
<dbReference type="PANTHER" id="PTHR10655">
    <property type="entry name" value="LYSOPHOSPHOLIPASE-RELATED"/>
    <property type="match status" value="1"/>
</dbReference>
<accession>A0A087LWU9</accession>
<keyword evidence="5" id="KW-1185">Reference proteome</keyword>
<proteinExistence type="inferred from homology"/>
<evidence type="ECO:0000256" key="1">
    <source>
        <dbReference type="ARBA" id="ARBA00006499"/>
    </source>
</evidence>
<dbReference type="InterPro" id="IPR029058">
    <property type="entry name" value="AB_hydrolase_fold"/>
</dbReference>
<name>A0A087LWU9_9HYPH</name>
<dbReference type="OrthoDB" id="9801763at2"/>
<organism evidence="4 5">
    <name type="scientific">Devosia riboflavina</name>
    <dbReference type="NCBI Taxonomy" id="46914"/>
    <lineage>
        <taxon>Bacteria</taxon>
        <taxon>Pseudomonadati</taxon>
        <taxon>Pseudomonadota</taxon>
        <taxon>Alphaproteobacteria</taxon>
        <taxon>Hyphomicrobiales</taxon>
        <taxon>Devosiaceae</taxon>
        <taxon>Devosia</taxon>
    </lineage>
</organism>
<keyword evidence="2" id="KW-0378">Hydrolase</keyword>
<dbReference type="RefSeq" id="WP_035087051.1">
    <property type="nucleotide sequence ID" value="NZ_JQGC01000031.1"/>
</dbReference>
<sequence>MSDSLVILLHGVGSSGADIGGLASALAPALPNTKFVSPDGPGRFNAGHQWFCVTGVTTENRPARVAAARPAFDAILSDIIGREGFAGRLDRVALVGFSQGSIMALDAIASGRWPVAGVVAFSGRLASPEPLEPVKGSKLLLIHGTEDHMMPVAEVTNAEAKLSPHGVAVSSFIQPGLGHSVSAEGVGEAAKFLGKLFA</sequence>
<dbReference type="EMBL" id="JQGC01000031">
    <property type="protein sequence ID" value="KFL29102.1"/>
    <property type="molecule type" value="Genomic_DNA"/>
</dbReference>
<dbReference type="STRING" id="46914.JP75_22995"/>
<evidence type="ECO:0000259" key="3">
    <source>
        <dbReference type="Pfam" id="PF02230"/>
    </source>
</evidence>